<evidence type="ECO:0008006" key="4">
    <source>
        <dbReference type="Google" id="ProtNLM"/>
    </source>
</evidence>
<evidence type="ECO:0000256" key="1">
    <source>
        <dbReference type="SAM" id="MobiDB-lite"/>
    </source>
</evidence>
<reference evidence="2 3" key="1">
    <citation type="submission" date="2018-09" db="EMBL/GenBank/DDBJ databases">
        <title>Genomic investigation of the strawberry pathogen Phytophthora fragariae indicates pathogenicity is determined by transcriptional variation in three key races.</title>
        <authorList>
            <person name="Adams T.M."/>
            <person name="Armitage A.D."/>
            <person name="Sobczyk M.K."/>
            <person name="Bates H.J."/>
            <person name="Dunwell J.M."/>
            <person name="Nellist C.F."/>
            <person name="Harrison R.J."/>
        </authorList>
    </citation>
    <scope>NUCLEOTIDE SEQUENCE [LARGE SCALE GENOMIC DNA]</scope>
    <source>
        <strain evidence="2 3">NOV-77</strain>
    </source>
</reference>
<comment type="caution">
    <text evidence="2">The sequence shown here is derived from an EMBL/GenBank/DDBJ whole genome shotgun (WGS) entry which is preliminary data.</text>
</comment>
<organism evidence="2 3">
    <name type="scientific">Phytophthora fragariae</name>
    <dbReference type="NCBI Taxonomy" id="53985"/>
    <lineage>
        <taxon>Eukaryota</taxon>
        <taxon>Sar</taxon>
        <taxon>Stramenopiles</taxon>
        <taxon>Oomycota</taxon>
        <taxon>Peronosporomycetes</taxon>
        <taxon>Peronosporales</taxon>
        <taxon>Peronosporaceae</taxon>
        <taxon>Phytophthora</taxon>
    </lineage>
</organism>
<dbReference type="PANTHER" id="PTHR46599:SF3">
    <property type="entry name" value="PIGGYBAC TRANSPOSABLE ELEMENT-DERIVED PROTEIN 4"/>
    <property type="match status" value="1"/>
</dbReference>
<protein>
    <recommendedName>
        <fullName evidence="4">PiggyBac transposable element-derived protein domain-containing protein</fullName>
    </recommendedName>
</protein>
<feature type="compositionally biased region" description="Acidic residues" evidence="1">
    <location>
        <begin position="23"/>
        <end position="44"/>
    </location>
</feature>
<gene>
    <name evidence="2" type="ORF">PF008_g16161</name>
</gene>
<sequence>MVDVNYLAADEDSSDYESFSSGESDDGQIEDDDQEPDREYKDLDDDFVSDSDAVEIDEAFIASLTIGASDQDKRAIKARQEGLRSMQWTATSTKFEDGEMTAYDGMHGEDAHAVVELWEVCHSPVLTFLYFMPKSLWVAITDQTNRYSIQQVDRRAEVQHAK</sequence>
<dbReference type="EMBL" id="QXFY01001093">
    <property type="protein sequence ID" value="KAE9328544.1"/>
    <property type="molecule type" value="Genomic_DNA"/>
</dbReference>
<dbReference type="Proteomes" id="UP000486351">
    <property type="component" value="Unassembled WGS sequence"/>
</dbReference>
<dbReference type="PANTHER" id="PTHR46599">
    <property type="entry name" value="PIGGYBAC TRANSPOSABLE ELEMENT-DERIVED PROTEIN 4"/>
    <property type="match status" value="1"/>
</dbReference>
<name>A0A6G0RC11_9STRA</name>
<evidence type="ECO:0000313" key="3">
    <source>
        <dbReference type="Proteomes" id="UP000486351"/>
    </source>
</evidence>
<feature type="region of interest" description="Disordered" evidence="1">
    <location>
        <begin position="1"/>
        <end position="44"/>
    </location>
</feature>
<evidence type="ECO:0000313" key="2">
    <source>
        <dbReference type="EMBL" id="KAE9328544.1"/>
    </source>
</evidence>
<dbReference type="AlphaFoldDB" id="A0A6G0RC11"/>
<accession>A0A6G0RC11</accession>
<proteinExistence type="predicted"/>